<evidence type="ECO:0000256" key="1">
    <source>
        <dbReference type="ARBA" id="ARBA00006926"/>
    </source>
</evidence>
<evidence type="ECO:0000313" key="8">
    <source>
        <dbReference type="Proteomes" id="UP000672009"/>
    </source>
</evidence>
<evidence type="ECO:0000256" key="3">
    <source>
        <dbReference type="ARBA" id="ARBA00023002"/>
    </source>
</evidence>
<dbReference type="AlphaFoldDB" id="A0A975IFY2"/>
<reference evidence="7" key="1">
    <citation type="submission" date="2021-04" db="EMBL/GenBank/DDBJ databases">
        <title>Genomics, taxonomy and metabolism of representatives of sulfur bacteria of the genus Thiothrix: Thiothrix fructosivorans QT, Thiothrix unzii A1T and three new species, Thiothrix subterranea sp. nov., Thiothrix litoralis sp. nov. and 'Candidatus Thiothrix anitrata' sp. nov.</title>
        <authorList>
            <person name="Ravin N.V."/>
            <person name="Smolyakov D."/>
            <person name="Rudenko T.S."/>
            <person name="Mardanov A.V."/>
            <person name="Beletsky A.V."/>
            <person name="Markov N.D."/>
            <person name="Fomenkov A.I."/>
            <person name="Roberts R.J."/>
            <person name="Karnachuk O.V."/>
            <person name="Novikov A."/>
            <person name="Grabovich M.Y."/>
        </authorList>
    </citation>
    <scope>NUCLEOTIDE SEQUENCE</scope>
    <source>
        <strain evidence="7">A1</strain>
    </source>
</reference>
<dbReference type="EMBL" id="CP072793">
    <property type="protein sequence ID" value="QTR52147.1"/>
    <property type="molecule type" value="Genomic_DNA"/>
</dbReference>
<dbReference type="InterPro" id="IPR029759">
    <property type="entry name" value="GPX_AS"/>
</dbReference>
<dbReference type="GO" id="GO:0034599">
    <property type="term" value="P:cellular response to oxidative stress"/>
    <property type="evidence" value="ECO:0007669"/>
    <property type="project" value="TreeGrafter"/>
</dbReference>
<feature type="chain" id="PRO_5036849222" description="Glutathione peroxidase" evidence="6">
    <location>
        <begin position="21"/>
        <end position="192"/>
    </location>
</feature>
<evidence type="ECO:0000256" key="6">
    <source>
        <dbReference type="SAM" id="SignalP"/>
    </source>
</evidence>
<dbReference type="SUPFAM" id="SSF52833">
    <property type="entry name" value="Thioredoxin-like"/>
    <property type="match status" value="1"/>
</dbReference>
<dbReference type="PANTHER" id="PTHR11592">
    <property type="entry name" value="GLUTATHIONE PEROXIDASE"/>
    <property type="match status" value="1"/>
</dbReference>
<dbReference type="RefSeq" id="WP_210217705.1">
    <property type="nucleotide sequence ID" value="NZ_CP072793.1"/>
</dbReference>
<dbReference type="KEGG" id="tun:J9260_10330"/>
<dbReference type="InterPro" id="IPR036249">
    <property type="entry name" value="Thioredoxin-like_sf"/>
</dbReference>
<evidence type="ECO:0000313" key="7">
    <source>
        <dbReference type="EMBL" id="QTR52147.1"/>
    </source>
</evidence>
<name>A0A975IFY2_9GAMM</name>
<evidence type="ECO:0000256" key="4">
    <source>
        <dbReference type="PIRSR" id="PIRSR000303-1"/>
    </source>
</evidence>
<dbReference type="PANTHER" id="PTHR11592:SF78">
    <property type="entry name" value="GLUTATHIONE PEROXIDASE"/>
    <property type="match status" value="1"/>
</dbReference>
<evidence type="ECO:0000256" key="5">
    <source>
        <dbReference type="RuleBase" id="RU000499"/>
    </source>
</evidence>
<dbReference type="GO" id="GO:0004601">
    <property type="term" value="F:peroxidase activity"/>
    <property type="evidence" value="ECO:0007669"/>
    <property type="project" value="UniProtKB-KW"/>
</dbReference>
<protein>
    <recommendedName>
        <fullName evidence="5">Glutathione peroxidase</fullName>
    </recommendedName>
</protein>
<sequence length="192" mass="21091">MYKQLFALAMSFFSAAQVMAEPVKGAVTDNGCPAALNFSVRALGEDKPVNLCETYKGKVVIIVNTASKCGFTPQFEGLEKLYSTYKDRGLVVLGFPSNDFAGQDPGSEQEIKDFCELTYGVKFPMFEKTHAAKANASPIYQTLGEMAGEFPSWNFHKYVLNTKGELIGSFSSFVTPQSDKLIKLLEANLPQK</sequence>
<gene>
    <name evidence="7" type="ORF">J9260_10330</name>
</gene>
<dbReference type="PRINTS" id="PR01011">
    <property type="entry name" value="GLUTPROXDASE"/>
</dbReference>
<organism evidence="7 8">
    <name type="scientific">Thiothrix unzii</name>
    <dbReference type="NCBI Taxonomy" id="111769"/>
    <lineage>
        <taxon>Bacteria</taxon>
        <taxon>Pseudomonadati</taxon>
        <taxon>Pseudomonadota</taxon>
        <taxon>Gammaproteobacteria</taxon>
        <taxon>Thiotrichales</taxon>
        <taxon>Thiotrichaceae</taxon>
        <taxon>Thiothrix</taxon>
    </lineage>
</organism>
<dbReference type="InterPro" id="IPR000889">
    <property type="entry name" value="Glutathione_peroxidase"/>
</dbReference>
<dbReference type="PIRSF" id="PIRSF000303">
    <property type="entry name" value="Glutathion_perox"/>
    <property type="match status" value="1"/>
</dbReference>
<dbReference type="Gene3D" id="3.40.30.10">
    <property type="entry name" value="Glutaredoxin"/>
    <property type="match status" value="1"/>
</dbReference>
<feature type="active site" evidence="4">
    <location>
        <position position="69"/>
    </location>
</feature>
<dbReference type="Proteomes" id="UP000672009">
    <property type="component" value="Chromosome"/>
</dbReference>
<dbReference type="PROSITE" id="PS51355">
    <property type="entry name" value="GLUTATHIONE_PEROXID_3"/>
    <property type="match status" value="1"/>
</dbReference>
<evidence type="ECO:0000256" key="2">
    <source>
        <dbReference type="ARBA" id="ARBA00022559"/>
    </source>
</evidence>
<keyword evidence="6" id="KW-0732">Signal</keyword>
<keyword evidence="8" id="KW-1185">Reference proteome</keyword>
<feature type="signal peptide" evidence="6">
    <location>
        <begin position="1"/>
        <end position="20"/>
    </location>
</feature>
<dbReference type="Pfam" id="PF00255">
    <property type="entry name" value="GSHPx"/>
    <property type="match status" value="1"/>
</dbReference>
<dbReference type="CDD" id="cd00340">
    <property type="entry name" value="GSH_Peroxidase"/>
    <property type="match status" value="1"/>
</dbReference>
<comment type="similarity">
    <text evidence="1 5">Belongs to the glutathione peroxidase family.</text>
</comment>
<keyword evidence="3 5" id="KW-0560">Oxidoreductase</keyword>
<dbReference type="PROSITE" id="PS00460">
    <property type="entry name" value="GLUTATHIONE_PEROXID_1"/>
    <property type="match status" value="1"/>
</dbReference>
<accession>A0A975IFY2</accession>
<proteinExistence type="inferred from homology"/>
<keyword evidence="2 5" id="KW-0575">Peroxidase</keyword>